<dbReference type="EMBL" id="VGIY01000466">
    <property type="protein sequence ID" value="MBM3318737.1"/>
    <property type="molecule type" value="Genomic_DNA"/>
</dbReference>
<feature type="compositionally biased region" description="Basic and acidic residues" evidence="1">
    <location>
        <begin position="42"/>
        <end position="63"/>
    </location>
</feature>
<evidence type="ECO:0000313" key="2">
    <source>
        <dbReference type="EMBL" id="MBM3318737.1"/>
    </source>
</evidence>
<evidence type="ECO:0000256" key="1">
    <source>
        <dbReference type="SAM" id="MobiDB-lite"/>
    </source>
</evidence>
<dbReference type="GO" id="GO:0016779">
    <property type="term" value="F:nucleotidyltransferase activity"/>
    <property type="evidence" value="ECO:0007669"/>
    <property type="project" value="UniProtKB-KW"/>
</dbReference>
<dbReference type="PANTHER" id="PTHR21342:SF0">
    <property type="entry name" value="BIFUNCTIONAL NMN ADENYLYLTRANSFERASE_NUDIX HYDROLASE"/>
    <property type="match status" value="1"/>
</dbReference>
<protein>
    <submittedName>
        <fullName evidence="2">Nicotinate-nucleotide adenylyltransferase</fullName>
    </submittedName>
</protein>
<dbReference type="Proteomes" id="UP000748308">
    <property type="component" value="Unassembled WGS sequence"/>
</dbReference>
<dbReference type="SUPFAM" id="SSF52374">
    <property type="entry name" value="Nucleotidylyl transferase"/>
    <property type="match status" value="1"/>
</dbReference>
<dbReference type="InterPro" id="IPR014729">
    <property type="entry name" value="Rossmann-like_a/b/a_fold"/>
</dbReference>
<organism evidence="2 3">
    <name type="scientific">Eiseniibacteriota bacterium</name>
    <dbReference type="NCBI Taxonomy" id="2212470"/>
    <lineage>
        <taxon>Bacteria</taxon>
        <taxon>Candidatus Eiseniibacteriota</taxon>
    </lineage>
</organism>
<dbReference type="Gene3D" id="3.40.50.620">
    <property type="entry name" value="HUPs"/>
    <property type="match status" value="1"/>
</dbReference>
<proteinExistence type="predicted"/>
<keyword evidence="2" id="KW-0808">Transferase</keyword>
<gene>
    <name evidence="2" type="ORF">FJY75_12875</name>
</gene>
<dbReference type="PANTHER" id="PTHR21342">
    <property type="entry name" value="PHOSPHOPANTETHEINE ADENYLYLTRANSFERASE"/>
    <property type="match status" value="1"/>
</dbReference>
<sequence length="201" mass="22493">MAARGVIHGRFQVLHNDHLVYLLAGRALCRHLVVGITNPDPGPRRDEPADPDPRRDEPADPDRGSPLANPLTYFERHQLVRAATEEAGVPPGDLSIVPFPIHDPASYAHYLPLDALFFLTIYDAWGREKLARFRALGLRTRVLWERPEEAKGIRGRVVRERMARGEPWQALVPPSVARLLEAWGVPERIRALHARGGEAPG</sequence>
<feature type="region of interest" description="Disordered" evidence="1">
    <location>
        <begin position="37"/>
        <end position="68"/>
    </location>
</feature>
<dbReference type="AlphaFoldDB" id="A0A938BRV2"/>
<accession>A0A938BRV2</accession>
<name>A0A938BRV2_UNCEI</name>
<reference evidence="2" key="1">
    <citation type="submission" date="2019-03" db="EMBL/GenBank/DDBJ databases">
        <title>Lake Tanganyika Metagenome-Assembled Genomes (MAGs).</title>
        <authorList>
            <person name="Tran P."/>
        </authorList>
    </citation>
    <scope>NUCLEOTIDE SEQUENCE</scope>
    <source>
        <strain evidence="2">M_DeepCast_400m_m2_100</strain>
    </source>
</reference>
<keyword evidence="2" id="KW-0548">Nucleotidyltransferase</keyword>
<comment type="caution">
    <text evidence="2">The sequence shown here is derived from an EMBL/GenBank/DDBJ whole genome shotgun (WGS) entry which is preliminary data.</text>
</comment>
<evidence type="ECO:0000313" key="3">
    <source>
        <dbReference type="Proteomes" id="UP000748308"/>
    </source>
</evidence>